<dbReference type="PANTHER" id="PTHR47027:SF20">
    <property type="entry name" value="REVERSE TRANSCRIPTASE-LIKE PROTEIN WITH RNA-DIRECTED DNA POLYMERASE DOMAIN"/>
    <property type="match status" value="1"/>
</dbReference>
<feature type="region of interest" description="Disordered" evidence="1">
    <location>
        <begin position="1"/>
        <end position="60"/>
    </location>
</feature>
<gene>
    <name evidence="2" type="ORF">PCOR1329_LOCUS74412</name>
</gene>
<evidence type="ECO:0000313" key="2">
    <source>
        <dbReference type="EMBL" id="CAK0895742.1"/>
    </source>
</evidence>
<name>A0ABN9XBW7_9DINO</name>
<keyword evidence="3" id="KW-1185">Reference proteome</keyword>
<evidence type="ECO:0000313" key="3">
    <source>
        <dbReference type="Proteomes" id="UP001189429"/>
    </source>
</evidence>
<accession>A0ABN9XBW7</accession>
<proteinExistence type="predicted"/>
<reference evidence="2" key="1">
    <citation type="submission" date="2023-10" db="EMBL/GenBank/DDBJ databases">
        <authorList>
            <person name="Chen Y."/>
            <person name="Shah S."/>
            <person name="Dougan E. K."/>
            <person name="Thang M."/>
            <person name="Chan C."/>
        </authorList>
    </citation>
    <scope>NUCLEOTIDE SEQUENCE [LARGE SCALE GENOMIC DNA]</scope>
</reference>
<organism evidence="2 3">
    <name type="scientific">Prorocentrum cordatum</name>
    <dbReference type="NCBI Taxonomy" id="2364126"/>
    <lineage>
        <taxon>Eukaryota</taxon>
        <taxon>Sar</taxon>
        <taxon>Alveolata</taxon>
        <taxon>Dinophyceae</taxon>
        <taxon>Prorocentrales</taxon>
        <taxon>Prorocentraceae</taxon>
        <taxon>Prorocentrum</taxon>
    </lineage>
</organism>
<dbReference type="PANTHER" id="PTHR47027">
    <property type="entry name" value="REVERSE TRANSCRIPTASE DOMAIN-CONTAINING PROTEIN"/>
    <property type="match status" value="1"/>
</dbReference>
<sequence>MQARGVPIDPPEDGDVSQEAGAQGRQMAAVARRLRGKQPRPARPPEPSDEVTGTRTPPPRVDWTEIAKICADELEAVAGRGRQLQGRPFLDGHATEVREGKARLRALAEARQRAMGTPAEQSCREELRTVTQSFRRDRRRWRRAWVSSVVTELNHSMAVGDLHRFYQGLRELGVTMDSVSHAGKTLHTPEELRTHFMKIGEAESVVSEAVLARLPPDYPTRHSLADQPSKQKIRRVWAKMRESAAGPDEVTINMLRKSGPHLQTLLFNEVQLMWGNPTIRHQDDYDHIVFALLDIKKTYPSVPRNGVWRVLSHYGVPPLVVQLLEHLYSDTVYRCRNATGISDEYQLYRGLREGCPSSCTVYLLYHNAVLQDYCRVVDAEDSGPTVKFATRLGAQGQNGEPVSLENTGAAQFRRIGDQWREQLARLACFADDTTLIERESTIQKRRLLVTRVLADWKEKVHPGKWQLLRARHRDETTPSVTLEGHAGRRLRVKQPAEKWHEFVELLGSFLQCDGNTEMDTTKRLAAARKLWYKINRQLPRLGLEPRDKWRVVEATVEATLLYAKETRPVASRDMAMYQSLMNRVLRGVTLSEKYRIRDMKGKETMADLRAKVGAVTVETAIGKRKLGYLGHLARYDNDRLEKCLAFGELCVEGPMDKAVGGNHMSWRRQCNELLAQLMRVAPSDWQERHWTELAQDKAVWASSVRAWVKASRAADTLDQHRWRHAAEQDRLAQRQTIMSVLHGDECLCLESVMDAVLQAAASAAPAAAAGGAQGAKPQGKEKGKGQGGMTRLIGRMVLSHERQIAELADRSTVALLLETGGLKAAIAGERAKWQEAYAAVDKKGPHPCGHSQRVVVWARFIRTLIDSATETTKADKAAMDAMEYRSKLDPAVVAKSVFRLKPKHKTYLEEDGRAWVWFLVIGVAAPVAFRDTIYELTRFEVKYDGLSVRQGKTQDGPLAKELAAWLKGTKGGNLMDAEDDDYVDGGRPKRGRHGQRR</sequence>
<feature type="compositionally biased region" description="Basic residues" evidence="1">
    <location>
        <begin position="988"/>
        <end position="997"/>
    </location>
</feature>
<protein>
    <recommendedName>
        <fullName evidence="4">Reverse transcriptase domain-containing protein</fullName>
    </recommendedName>
</protein>
<dbReference type="Proteomes" id="UP001189429">
    <property type="component" value="Unassembled WGS sequence"/>
</dbReference>
<dbReference type="EMBL" id="CAUYUJ010020084">
    <property type="protein sequence ID" value="CAK0895742.1"/>
    <property type="molecule type" value="Genomic_DNA"/>
</dbReference>
<evidence type="ECO:0008006" key="4">
    <source>
        <dbReference type="Google" id="ProtNLM"/>
    </source>
</evidence>
<feature type="region of interest" description="Disordered" evidence="1">
    <location>
        <begin position="976"/>
        <end position="997"/>
    </location>
</feature>
<evidence type="ECO:0000256" key="1">
    <source>
        <dbReference type="SAM" id="MobiDB-lite"/>
    </source>
</evidence>
<comment type="caution">
    <text evidence="2">The sequence shown here is derived from an EMBL/GenBank/DDBJ whole genome shotgun (WGS) entry which is preliminary data.</text>
</comment>